<sequence>MICPIRGGVGLFGFRPDRHAWKASGMRTGKAAAALLLSGTLVGGVSACGSGDPAEGPAAIATESKIEAPHASDITDGWEYQPTWVPGLQPLVSGGDGGVAYGWADGDSDEDPSTPVAVTMQSSKPLPVGNRIPDTVVGGVSVFALDSGHDTTHLAVVI</sequence>
<keyword evidence="2" id="KW-1185">Reference proteome</keyword>
<dbReference type="EMBL" id="PJNB01000001">
    <property type="protein sequence ID" value="PKW12625.1"/>
    <property type="molecule type" value="Genomic_DNA"/>
</dbReference>
<comment type="caution">
    <text evidence="1">The sequence shown here is derived from an EMBL/GenBank/DDBJ whole genome shotgun (WGS) entry which is preliminary data.</text>
</comment>
<organism evidence="1 2">
    <name type="scientific">Saccharopolyspora spinosa</name>
    <dbReference type="NCBI Taxonomy" id="60894"/>
    <lineage>
        <taxon>Bacteria</taxon>
        <taxon>Bacillati</taxon>
        <taxon>Actinomycetota</taxon>
        <taxon>Actinomycetes</taxon>
        <taxon>Pseudonocardiales</taxon>
        <taxon>Pseudonocardiaceae</taxon>
        <taxon>Saccharopolyspora</taxon>
    </lineage>
</organism>
<evidence type="ECO:0000313" key="1">
    <source>
        <dbReference type="EMBL" id="PKW12625.1"/>
    </source>
</evidence>
<name>A0A2N3XPM8_SACSN</name>
<reference evidence="1" key="1">
    <citation type="submission" date="2017-12" db="EMBL/GenBank/DDBJ databases">
        <title>Sequencing the genomes of 1000 Actinobacteria strains.</title>
        <authorList>
            <person name="Klenk H.-P."/>
        </authorList>
    </citation>
    <scope>NUCLEOTIDE SEQUENCE [LARGE SCALE GENOMIC DNA]</scope>
    <source>
        <strain evidence="1">DSM 44228</strain>
    </source>
</reference>
<gene>
    <name evidence="1" type="ORF">A8926_0090</name>
</gene>
<evidence type="ECO:0000313" key="2">
    <source>
        <dbReference type="Proteomes" id="UP000233786"/>
    </source>
</evidence>
<dbReference type="AlphaFoldDB" id="A0A2N3XPM8"/>
<proteinExistence type="predicted"/>
<protein>
    <submittedName>
        <fullName evidence="1">Uncharacterized protein</fullName>
    </submittedName>
</protein>
<dbReference type="Proteomes" id="UP000233786">
    <property type="component" value="Unassembled WGS sequence"/>
</dbReference>
<accession>A0A2N3XPM8</accession>